<dbReference type="PANTHER" id="PTHR14155">
    <property type="entry name" value="RING FINGER DOMAIN-CONTAINING"/>
    <property type="match status" value="1"/>
</dbReference>
<feature type="region of interest" description="Disordered" evidence="5">
    <location>
        <begin position="1"/>
        <end position="21"/>
    </location>
</feature>
<dbReference type="InterPro" id="IPR013083">
    <property type="entry name" value="Znf_RING/FYVE/PHD"/>
</dbReference>
<evidence type="ECO:0000256" key="1">
    <source>
        <dbReference type="ARBA" id="ARBA00022723"/>
    </source>
</evidence>
<dbReference type="Pfam" id="PF13639">
    <property type="entry name" value="zf-RING_2"/>
    <property type="match status" value="1"/>
</dbReference>
<keyword evidence="6" id="KW-0472">Membrane</keyword>
<evidence type="ECO:0000256" key="3">
    <source>
        <dbReference type="ARBA" id="ARBA00022833"/>
    </source>
</evidence>
<keyword evidence="2 4" id="KW-0863">Zinc-finger</keyword>
<dbReference type="AlphaFoldDB" id="A0ABD2L2C0"/>
<dbReference type="SMART" id="SM00184">
    <property type="entry name" value="RING"/>
    <property type="match status" value="1"/>
</dbReference>
<proteinExistence type="predicted"/>
<evidence type="ECO:0000256" key="2">
    <source>
        <dbReference type="ARBA" id="ARBA00022771"/>
    </source>
</evidence>
<feature type="compositionally biased region" description="Polar residues" evidence="5">
    <location>
        <begin position="209"/>
        <end position="238"/>
    </location>
</feature>
<keyword evidence="1" id="KW-0479">Metal-binding</keyword>
<feature type="compositionally biased region" description="Basic and acidic residues" evidence="5">
    <location>
        <begin position="1"/>
        <end position="11"/>
    </location>
</feature>
<protein>
    <recommendedName>
        <fullName evidence="7">RING-type domain-containing protein</fullName>
    </recommendedName>
</protein>
<gene>
    <name evidence="8" type="ORF">niasHT_010498</name>
</gene>
<evidence type="ECO:0000256" key="6">
    <source>
        <dbReference type="SAM" id="Phobius"/>
    </source>
</evidence>
<evidence type="ECO:0000256" key="5">
    <source>
        <dbReference type="SAM" id="MobiDB-lite"/>
    </source>
</evidence>
<feature type="region of interest" description="Disordered" evidence="5">
    <location>
        <begin position="206"/>
        <end position="238"/>
    </location>
</feature>
<dbReference type="Proteomes" id="UP001620626">
    <property type="component" value="Unassembled WGS sequence"/>
</dbReference>
<evidence type="ECO:0000313" key="9">
    <source>
        <dbReference type="Proteomes" id="UP001620626"/>
    </source>
</evidence>
<dbReference type="SUPFAM" id="SSF57850">
    <property type="entry name" value="RING/U-box"/>
    <property type="match status" value="1"/>
</dbReference>
<dbReference type="GO" id="GO:0008270">
    <property type="term" value="F:zinc ion binding"/>
    <property type="evidence" value="ECO:0007669"/>
    <property type="project" value="UniProtKB-KW"/>
</dbReference>
<name>A0ABD2L2C0_9BILA</name>
<evidence type="ECO:0000313" key="8">
    <source>
        <dbReference type="EMBL" id="KAL3109234.1"/>
    </source>
</evidence>
<comment type="caution">
    <text evidence="8">The sequence shown here is derived from an EMBL/GenBank/DDBJ whole genome shotgun (WGS) entry which is preliminary data.</text>
</comment>
<keyword evidence="9" id="KW-1185">Reference proteome</keyword>
<keyword evidence="6" id="KW-0812">Transmembrane</keyword>
<organism evidence="8 9">
    <name type="scientific">Heterodera trifolii</name>
    <dbReference type="NCBI Taxonomy" id="157864"/>
    <lineage>
        <taxon>Eukaryota</taxon>
        <taxon>Metazoa</taxon>
        <taxon>Ecdysozoa</taxon>
        <taxon>Nematoda</taxon>
        <taxon>Chromadorea</taxon>
        <taxon>Rhabditida</taxon>
        <taxon>Tylenchina</taxon>
        <taxon>Tylenchomorpha</taxon>
        <taxon>Tylenchoidea</taxon>
        <taxon>Heteroderidae</taxon>
        <taxon>Heteroderinae</taxon>
        <taxon>Heterodera</taxon>
    </lineage>
</organism>
<feature type="transmembrane region" description="Helical" evidence="6">
    <location>
        <begin position="76"/>
        <end position="95"/>
    </location>
</feature>
<sequence length="238" mass="26613">MAKKKGMAEKEKKKRGSKKNGVFFNLSRGHCKLNGTQMHFLLMVKMTIMKSENRRRRKRMNAPAPTNFDAKASDRAFLVFCVLLFVAMVLIIYWGCRISGPHAFPSQPRANVVASTPPHPQEIQFTIHEFQVSRNGVWAELECTICLGEIEKETPVKLLAILEPCKLIFHNECISEWLKNHNTCPICRAKAKISVPSLNEVIIDVPSADGQNEGNNVGTGTDEVQVNQRNNGTANGPN</sequence>
<reference evidence="8 9" key="1">
    <citation type="submission" date="2024-10" db="EMBL/GenBank/DDBJ databases">
        <authorList>
            <person name="Kim D."/>
        </authorList>
    </citation>
    <scope>NUCLEOTIDE SEQUENCE [LARGE SCALE GENOMIC DNA]</scope>
    <source>
        <strain evidence="8">BH-2024</strain>
    </source>
</reference>
<keyword evidence="6" id="KW-1133">Transmembrane helix</keyword>
<evidence type="ECO:0000256" key="4">
    <source>
        <dbReference type="PROSITE-ProRule" id="PRU00175"/>
    </source>
</evidence>
<dbReference type="Gene3D" id="3.30.40.10">
    <property type="entry name" value="Zinc/RING finger domain, C3HC4 (zinc finger)"/>
    <property type="match status" value="1"/>
</dbReference>
<dbReference type="InterPro" id="IPR053238">
    <property type="entry name" value="RING-H2_zinc_finger"/>
</dbReference>
<keyword evidence="3" id="KW-0862">Zinc</keyword>
<dbReference type="PANTHER" id="PTHR14155:SF627">
    <property type="entry name" value="OS06G0192800 PROTEIN"/>
    <property type="match status" value="1"/>
</dbReference>
<accession>A0ABD2L2C0</accession>
<dbReference type="InterPro" id="IPR001841">
    <property type="entry name" value="Znf_RING"/>
</dbReference>
<feature type="domain" description="RING-type" evidence="7">
    <location>
        <begin position="143"/>
        <end position="188"/>
    </location>
</feature>
<dbReference type="EMBL" id="JBICBT010000574">
    <property type="protein sequence ID" value="KAL3109234.1"/>
    <property type="molecule type" value="Genomic_DNA"/>
</dbReference>
<evidence type="ECO:0000259" key="7">
    <source>
        <dbReference type="PROSITE" id="PS50089"/>
    </source>
</evidence>
<dbReference type="PROSITE" id="PS50089">
    <property type="entry name" value="ZF_RING_2"/>
    <property type="match status" value="1"/>
</dbReference>